<dbReference type="GO" id="GO:0004057">
    <property type="term" value="F:arginyl-tRNA--protein transferase activity"/>
    <property type="evidence" value="ECO:0007669"/>
    <property type="project" value="UniProtKB-EC"/>
</dbReference>
<dbReference type="Pfam" id="PF04376">
    <property type="entry name" value="ATE_N"/>
    <property type="match status" value="1"/>
</dbReference>
<dbReference type="InterPro" id="IPR007471">
    <property type="entry name" value="N-end_Aminoacyl_Trfase_N"/>
</dbReference>
<accession>A0A1J5Q1S9</accession>
<feature type="domain" description="N-end aminoacyl transferase N-terminal" evidence="4">
    <location>
        <begin position="30"/>
        <end position="100"/>
    </location>
</feature>
<dbReference type="GO" id="GO:0071596">
    <property type="term" value="P:ubiquitin-dependent protein catabolic process via the N-end rule pathway"/>
    <property type="evidence" value="ECO:0007669"/>
    <property type="project" value="InterPro"/>
</dbReference>
<evidence type="ECO:0000259" key="5">
    <source>
        <dbReference type="Pfam" id="PF04377"/>
    </source>
</evidence>
<keyword evidence="3 6" id="KW-0012">Acyltransferase</keyword>
<keyword evidence="1" id="KW-0963">Cytoplasm</keyword>
<evidence type="ECO:0000256" key="3">
    <source>
        <dbReference type="ARBA" id="ARBA00023315"/>
    </source>
</evidence>
<dbReference type="GO" id="GO:0005737">
    <property type="term" value="C:cytoplasm"/>
    <property type="evidence" value="ECO:0007669"/>
    <property type="project" value="TreeGrafter"/>
</dbReference>
<evidence type="ECO:0000256" key="1">
    <source>
        <dbReference type="ARBA" id="ARBA00022490"/>
    </source>
</evidence>
<dbReference type="InterPro" id="IPR007472">
    <property type="entry name" value="N-end_Aminoacyl_Trfase_C"/>
</dbReference>
<feature type="domain" description="N-end rule aminoacyl transferase C-terminal" evidence="5">
    <location>
        <begin position="120"/>
        <end position="241"/>
    </location>
</feature>
<dbReference type="GO" id="GO:0008914">
    <property type="term" value="F:leucyl-tRNA--protein transferase activity"/>
    <property type="evidence" value="ECO:0007669"/>
    <property type="project" value="InterPro"/>
</dbReference>
<dbReference type="NCBIfam" id="NF002341">
    <property type="entry name" value="PRK01305.1-1"/>
    <property type="match status" value="1"/>
</dbReference>
<comment type="caution">
    <text evidence="6">The sequence shown here is derived from an EMBL/GenBank/DDBJ whole genome shotgun (WGS) entry which is preliminary data.</text>
</comment>
<reference evidence="6" key="1">
    <citation type="submission" date="2016-10" db="EMBL/GenBank/DDBJ databases">
        <title>Sequence of Gallionella enrichment culture.</title>
        <authorList>
            <person name="Poehlein A."/>
            <person name="Muehling M."/>
            <person name="Daniel R."/>
        </authorList>
    </citation>
    <scope>NUCLEOTIDE SEQUENCE</scope>
</reference>
<dbReference type="AlphaFoldDB" id="A0A1J5Q1S9"/>
<evidence type="ECO:0000256" key="2">
    <source>
        <dbReference type="ARBA" id="ARBA00022679"/>
    </source>
</evidence>
<dbReference type="InterPro" id="IPR030700">
    <property type="entry name" value="N-end_Aminoacyl_Trfase"/>
</dbReference>
<evidence type="ECO:0000259" key="4">
    <source>
        <dbReference type="Pfam" id="PF04376"/>
    </source>
</evidence>
<dbReference type="PIRSF" id="PIRSF037208">
    <property type="entry name" value="ATE_pro_prd"/>
    <property type="match status" value="1"/>
</dbReference>
<sequence>MQPAARATGNMNLPADHRLQQLQFYASAAYPCSYLPERQAQSLIAVPHQLIDATLYSGLIRQGFRRSGKFTYRPCCEHCNACVPVRLPLQLFQPDRSQRRAFSQHQHLTAHVLEPQFSDEHYALYHAYQRARHPAGGMDMDDAGQYRNFLLQSHVDTVLVEFREAGQLRMLSVVDCVQDGLSAVYTFYDCSNTRTAYGTYNVLWLANWCRSLNLPHLYLGYWIAESRKMAYKSNFSPLQALVNGRWEALKK</sequence>
<dbReference type="NCBIfam" id="NF002346">
    <property type="entry name" value="PRK01305.2-3"/>
    <property type="match status" value="1"/>
</dbReference>
<dbReference type="PANTHER" id="PTHR21367">
    <property type="entry name" value="ARGININE-TRNA-PROTEIN TRANSFERASE 1"/>
    <property type="match status" value="1"/>
</dbReference>
<organism evidence="6">
    <name type="scientific">mine drainage metagenome</name>
    <dbReference type="NCBI Taxonomy" id="410659"/>
    <lineage>
        <taxon>unclassified sequences</taxon>
        <taxon>metagenomes</taxon>
        <taxon>ecological metagenomes</taxon>
    </lineage>
</organism>
<dbReference type="HAMAP" id="MF_00689">
    <property type="entry name" value="Bpt"/>
    <property type="match status" value="1"/>
</dbReference>
<evidence type="ECO:0000313" key="6">
    <source>
        <dbReference type="EMBL" id="OIQ77638.1"/>
    </source>
</evidence>
<keyword evidence="2 6" id="KW-0808">Transferase</keyword>
<name>A0A1J5Q1S9_9ZZZZ</name>
<dbReference type="Pfam" id="PF04377">
    <property type="entry name" value="ATE_C"/>
    <property type="match status" value="1"/>
</dbReference>
<dbReference type="InterPro" id="IPR017138">
    <property type="entry name" value="Asp_Glu_LeuTrfase"/>
</dbReference>
<dbReference type="EMBL" id="MLJW01001568">
    <property type="protein sequence ID" value="OIQ77638.1"/>
    <property type="molecule type" value="Genomic_DNA"/>
</dbReference>
<gene>
    <name evidence="6" type="primary">ate_9</name>
    <name evidence="6" type="ORF">GALL_406660</name>
</gene>
<dbReference type="SUPFAM" id="SSF55729">
    <property type="entry name" value="Acyl-CoA N-acyltransferases (Nat)"/>
    <property type="match status" value="1"/>
</dbReference>
<dbReference type="PANTHER" id="PTHR21367:SF1">
    <property type="entry name" value="ARGINYL-TRNA--PROTEIN TRANSFERASE 1"/>
    <property type="match status" value="1"/>
</dbReference>
<dbReference type="NCBIfam" id="NF002342">
    <property type="entry name" value="PRK01305.1-3"/>
    <property type="match status" value="1"/>
</dbReference>
<dbReference type="EC" id="2.3.2.8" evidence="6"/>
<proteinExistence type="inferred from homology"/>
<dbReference type="InterPro" id="IPR016181">
    <property type="entry name" value="Acyl_CoA_acyltransferase"/>
</dbReference>
<protein>
    <submittedName>
        <fullName evidence="6">Putative arginyl-tRNA--protein transferase</fullName>
        <ecNumber evidence="6">2.3.2.8</ecNumber>
    </submittedName>
</protein>